<dbReference type="InParanoid" id="G4Q6E7"/>
<dbReference type="AlphaFoldDB" id="G4Q6E7"/>
<name>G4Q6E7_ACIIR</name>
<sequence>MAIKSVTLNYNGHYGALDYNEETKELTVTIKGETQIEQKVMDFLAAPHKMEVPIDACTYHFEERTFLARDSWKDCQQVLTRLWVNTGVLVEWSMPPHMVEDL</sequence>
<organism evidence="1 2">
    <name type="scientific">Acidaminococcus intestini (strain RyC-MR95)</name>
    <dbReference type="NCBI Taxonomy" id="568816"/>
    <lineage>
        <taxon>Bacteria</taxon>
        <taxon>Bacillati</taxon>
        <taxon>Bacillota</taxon>
        <taxon>Negativicutes</taxon>
        <taxon>Acidaminococcales</taxon>
        <taxon>Acidaminococcaceae</taxon>
        <taxon>Acidaminococcus</taxon>
    </lineage>
</organism>
<reference evidence="1 2" key="1">
    <citation type="journal article" date="2011" name="J. Bacteriol.">
        <title>Complete genome sequence of Acidaminococcus intestini RYC-MR95, a Gram-negative bacterium from the phylum Firmicutes.</title>
        <authorList>
            <person name="D'Auria G."/>
            <person name="Galan J.C."/>
            <person name="Rodriguez-Alcayna M."/>
            <person name="Moya A."/>
            <person name="Baquero F."/>
            <person name="Latorre A."/>
        </authorList>
    </citation>
    <scope>NUCLEOTIDE SEQUENCE [LARGE SCALE GENOMIC DNA]</scope>
    <source>
        <strain evidence="1 2">RyC-MR95</strain>
    </source>
</reference>
<evidence type="ECO:0000313" key="2">
    <source>
        <dbReference type="Proteomes" id="UP000007093"/>
    </source>
</evidence>
<dbReference type="STRING" id="568816.Acin_2242"/>
<keyword evidence="2" id="KW-1185">Reference proteome</keyword>
<dbReference type="HOGENOM" id="CLU_171171_0_0_9"/>
<dbReference type="KEGG" id="ain:Acin_2242"/>
<protein>
    <submittedName>
        <fullName evidence="1">Uncharacterized protein</fullName>
    </submittedName>
</protein>
<dbReference type="EMBL" id="CP003058">
    <property type="protein sequence ID" value="AEQ23437.1"/>
    <property type="molecule type" value="Genomic_DNA"/>
</dbReference>
<gene>
    <name evidence="1" type="ordered locus">Acin_2242</name>
</gene>
<proteinExistence type="predicted"/>
<dbReference type="Proteomes" id="UP000007093">
    <property type="component" value="Chromosome"/>
</dbReference>
<accession>G4Q6E7</accession>
<dbReference type="GeneID" id="92879423"/>
<evidence type="ECO:0000313" key="1">
    <source>
        <dbReference type="EMBL" id="AEQ23437.1"/>
    </source>
</evidence>
<dbReference type="PATRIC" id="fig|568816.4.peg.2172"/>
<dbReference type="RefSeq" id="WP_009015175.1">
    <property type="nucleotide sequence ID" value="NC_016077.1"/>
</dbReference>